<name>A0AC34FAH3_9BILA</name>
<evidence type="ECO:0000313" key="1">
    <source>
        <dbReference type="Proteomes" id="UP000887579"/>
    </source>
</evidence>
<proteinExistence type="predicted"/>
<accession>A0AC34FAH3</accession>
<organism evidence="1 2">
    <name type="scientific">Panagrolaimus sp. ES5</name>
    <dbReference type="NCBI Taxonomy" id="591445"/>
    <lineage>
        <taxon>Eukaryota</taxon>
        <taxon>Metazoa</taxon>
        <taxon>Ecdysozoa</taxon>
        <taxon>Nematoda</taxon>
        <taxon>Chromadorea</taxon>
        <taxon>Rhabditida</taxon>
        <taxon>Tylenchina</taxon>
        <taxon>Panagrolaimomorpha</taxon>
        <taxon>Panagrolaimoidea</taxon>
        <taxon>Panagrolaimidae</taxon>
        <taxon>Panagrolaimus</taxon>
    </lineage>
</organism>
<evidence type="ECO:0000313" key="2">
    <source>
        <dbReference type="WBParaSite" id="ES5_v2.g13928.t1"/>
    </source>
</evidence>
<sequence>MKKAKFYKAFDLKANEEFEDGGDIYERGKLIGFDYISNIIQFENDQGINYEIFVNRILCNTLLPAKPATETKTSTLFKSAQDFKGTENNKNERQKLYQALISETDNANNVGDLQNINAPLDGNAGAGAGPAGCASCPNVQILTATGRGPNAPVTQTPGTDASGCSTVTISCAASNPTNQVSLIWLGQGASGGTTIGTGSATETLTCNAGGQFALNEPGAIQTIDQVECISTEPVPPPNFQAPPQIAQQPFFPQQQAIPFQGAAAAAPPPVQYSAPSFGGLSLPGWAPSLGFSCFSADTLVTTHGNKKIRMDELKVGEWILSGDSRSGEMGYSKVASWIHKKPDLMAEFLKFSLENGQELKITKKHFIYKGNCKNENSTIYKNDLEMVYAENVTIDDCLFTINDQNELISTPISKIELIQEKGIFAPLTETGNIVVNDIFASCYSNVKVQTMQMYLPSFTKIIKNILSSIGLHYQDPSLSNKNEFDLVPGFSLLINVLKDVLPQKY</sequence>
<reference evidence="2" key="1">
    <citation type="submission" date="2022-11" db="UniProtKB">
        <authorList>
            <consortium name="WormBaseParasite"/>
        </authorList>
    </citation>
    <scope>IDENTIFICATION</scope>
</reference>
<dbReference type="Proteomes" id="UP000887579">
    <property type="component" value="Unplaced"/>
</dbReference>
<protein>
    <submittedName>
        <fullName evidence="2">Ig-like domain-containing protein</fullName>
    </submittedName>
</protein>
<dbReference type="WBParaSite" id="ES5_v2.g13928.t1">
    <property type="protein sequence ID" value="ES5_v2.g13928.t1"/>
    <property type="gene ID" value="ES5_v2.g13928"/>
</dbReference>